<evidence type="ECO:0000256" key="1">
    <source>
        <dbReference type="ARBA" id="ARBA00018672"/>
    </source>
</evidence>
<evidence type="ECO:0000313" key="9">
    <source>
        <dbReference type="EMBL" id="SHH53620.1"/>
    </source>
</evidence>
<dbReference type="EMBL" id="FQXM01000006">
    <property type="protein sequence ID" value="SHH53620.1"/>
    <property type="molecule type" value="Genomic_DNA"/>
</dbReference>
<accession>A0A1M5TSI5</accession>
<dbReference type="PANTHER" id="PTHR43280:SF28">
    <property type="entry name" value="HTH-TYPE TRANSCRIPTIONAL ACTIVATOR RHAS"/>
    <property type="match status" value="1"/>
</dbReference>
<dbReference type="SUPFAM" id="SSF52172">
    <property type="entry name" value="CheY-like"/>
    <property type="match status" value="1"/>
</dbReference>
<evidence type="ECO:0000313" key="10">
    <source>
        <dbReference type="Proteomes" id="UP000184447"/>
    </source>
</evidence>
<dbReference type="PROSITE" id="PS00041">
    <property type="entry name" value="HTH_ARAC_FAMILY_1"/>
    <property type="match status" value="1"/>
</dbReference>
<keyword evidence="6" id="KW-0597">Phosphoprotein</keyword>
<dbReference type="SMART" id="SM00342">
    <property type="entry name" value="HTH_ARAC"/>
    <property type="match status" value="1"/>
</dbReference>
<dbReference type="GO" id="GO:0043565">
    <property type="term" value="F:sequence-specific DNA binding"/>
    <property type="evidence" value="ECO:0007669"/>
    <property type="project" value="InterPro"/>
</dbReference>
<evidence type="ECO:0000256" key="3">
    <source>
        <dbReference type="ARBA" id="ARBA00023125"/>
    </source>
</evidence>
<evidence type="ECO:0000256" key="2">
    <source>
        <dbReference type="ARBA" id="ARBA00023015"/>
    </source>
</evidence>
<dbReference type="Gene3D" id="3.40.50.2300">
    <property type="match status" value="1"/>
</dbReference>
<evidence type="ECO:0000256" key="6">
    <source>
        <dbReference type="PROSITE-ProRule" id="PRU00169"/>
    </source>
</evidence>
<dbReference type="Proteomes" id="UP000184447">
    <property type="component" value="Unassembled WGS sequence"/>
</dbReference>
<comment type="function">
    <text evidence="5">May play the central regulatory role in sporulation. It may be an element of the effector pathway responsible for the activation of sporulation genes in response to nutritional stress. Spo0A may act in concert with spo0H (a sigma factor) to control the expression of some genes that are critical to the sporulation process.</text>
</comment>
<dbReference type="PANTHER" id="PTHR43280">
    <property type="entry name" value="ARAC-FAMILY TRANSCRIPTIONAL REGULATOR"/>
    <property type="match status" value="1"/>
</dbReference>
<name>A0A1M5TSI5_9CLOT</name>
<keyword evidence="3" id="KW-0238">DNA-binding</keyword>
<dbReference type="CDD" id="cd17536">
    <property type="entry name" value="REC_YesN-like"/>
    <property type="match status" value="1"/>
</dbReference>
<dbReference type="Pfam" id="PF12833">
    <property type="entry name" value="HTH_18"/>
    <property type="match status" value="1"/>
</dbReference>
<proteinExistence type="predicted"/>
<reference evidence="9 10" key="1">
    <citation type="submission" date="2016-11" db="EMBL/GenBank/DDBJ databases">
        <authorList>
            <person name="Jaros S."/>
            <person name="Januszkiewicz K."/>
            <person name="Wedrychowicz H."/>
        </authorList>
    </citation>
    <scope>NUCLEOTIDE SEQUENCE [LARGE SCALE GENOMIC DNA]</scope>
    <source>
        <strain evidence="9 10">DSM 8605</strain>
    </source>
</reference>
<dbReference type="GO" id="GO:0003700">
    <property type="term" value="F:DNA-binding transcription factor activity"/>
    <property type="evidence" value="ECO:0007669"/>
    <property type="project" value="InterPro"/>
</dbReference>
<protein>
    <recommendedName>
        <fullName evidence="1">Stage 0 sporulation protein A homolog</fullName>
    </recommendedName>
</protein>
<evidence type="ECO:0000259" key="8">
    <source>
        <dbReference type="PROSITE" id="PS50110"/>
    </source>
</evidence>
<feature type="domain" description="HTH araC/xylS-type" evidence="7">
    <location>
        <begin position="143"/>
        <end position="241"/>
    </location>
</feature>
<organism evidence="9 10">
    <name type="scientific">Clostridium grantii DSM 8605</name>
    <dbReference type="NCBI Taxonomy" id="1121316"/>
    <lineage>
        <taxon>Bacteria</taxon>
        <taxon>Bacillati</taxon>
        <taxon>Bacillota</taxon>
        <taxon>Clostridia</taxon>
        <taxon>Eubacteriales</taxon>
        <taxon>Clostridiaceae</taxon>
        <taxon>Clostridium</taxon>
    </lineage>
</organism>
<feature type="modified residue" description="4-aspartylphosphate" evidence="6">
    <location>
        <position position="54"/>
    </location>
</feature>
<feature type="domain" description="Response regulatory" evidence="8">
    <location>
        <begin position="3"/>
        <end position="119"/>
    </location>
</feature>
<dbReference type="SUPFAM" id="SSF46689">
    <property type="entry name" value="Homeodomain-like"/>
    <property type="match status" value="2"/>
</dbReference>
<dbReference type="Pfam" id="PF00072">
    <property type="entry name" value="Response_reg"/>
    <property type="match status" value="1"/>
</dbReference>
<dbReference type="GO" id="GO:0000160">
    <property type="term" value="P:phosphorelay signal transduction system"/>
    <property type="evidence" value="ECO:0007669"/>
    <property type="project" value="InterPro"/>
</dbReference>
<dbReference type="OrthoDB" id="324626at2"/>
<dbReference type="PROSITE" id="PS50110">
    <property type="entry name" value="RESPONSE_REGULATORY"/>
    <property type="match status" value="1"/>
</dbReference>
<dbReference type="InterPro" id="IPR001789">
    <property type="entry name" value="Sig_transdc_resp-reg_receiver"/>
</dbReference>
<dbReference type="InterPro" id="IPR018060">
    <property type="entry name" value="HTH_AraC"/>
</dbReference>
<keyword evidence="10" id="KW-1185">Reference proteome</keyword>
<dbReference type="SMART" id="SM00448">
    <property type="entry name" value="REC"/>
    <property type="match status" value="1"/>
</dbReference>
<dbReference type="InterPro" id="IPR011006">
    <property type="entry name" value="CheY-like_superfamily"/>
</dbReference>
<gene>
    <name evidence="9" type="ORF">SAMN02745207_01466</name>
</gene>
<keyword evidence="2" id="KW-0805">Transcription regulation</keyword>
<dbReference type="Gene3D" id="1.10.10.60">
    <property type="entry name" value="Homeodomain-like"/>
    <property type="match status" value="2"/>
</dbReference>
<sequence>MKKLLIVDDEGITREYIRYVVSENHEDVEIKEAKNGNEAIEKIKEFSPDLVLMDIRMPELDGIKALEKIRKFDMNVKVAILTAHDEFSYAQKSVKLNAIDYLLKPISPEDLLDFIDTYLYESDDGSASNFGVVTQLPEDKHVADAKEYINNNYDKKIYLNDVAEHVGFSPYYFSRLFKKSSGMNLSEYINRFRIEKAKEFMTNSSLSLKEISEKAGYEDFSYFSTVFQRYEKCLPSKYRKSLRK</sequence>
<evidence type="ECO:0000259" key="7">
    <source>
        <dbReference type="PROSITE" id="PS01124"/>
    </source>
</evidence>
<keyword evidence="4" id="KW-0804">Transcription</keyword>
<evidence type="ECO:0000256" key="4">
    <source>
        <dbReference type="ARBA" id="ARBA00023163"/>
    </source>
</evidence>
<dbReference type="RefSeq" id="WP_073337771.1">
    <property type="nucleotide sequence ID" value="NZ_FQXM01000006.1"/>
</dbReference>
<dbReference type="STRING" id="1121316.SAMN02745207_01466"/>
<dbReference type="AlphaFoldDB" id="A0A1M5TSI5"/>
<dbReference type="InterPro" id="IPR018062">
    <property type="entry name" value="HTH_AraC-typ_CS"/>
</dbReference>
<evidence type="ECO:0000256" key="5">
    <source>
        <dbReference type="ARBA" id="ARBA00024867"/>
    </source>
</evidence>
<dbReference type="PROSITE" id="PS01124">
    <property type="entry name" value="HTH_ARAC_FAMILY_2"/>
    <property type="match status" value="1"/>
</dbReference>
<dbReference type="InterPro" id="IPR009057">
    <property type="entry name" value="Homeodomain-like_sf"/>
</dbReference>